<dbReference type="AlphaFoldDB" id="A0A0B4GZ41"/>
<keyword evidence="1" id="KW-0677">Repeat</keyword>
<dbReference type="Proteomes" id="UP000031192">
    <property type="component" value="Unassembled WGS sequence"/>
</dbReference>
<keyword evidence="5" id="KW-1185">Reference proteome</keyword>
<evidence type="ECO:0000259" key="3">
    <source>
        <dbReference type="Pfam" id="PF25053"/>
    </source>
</evidence>
<dbReference type="InterPro" id="IPR056693">
    <property type="entry name" value="DUF7791"/>
</dbReference>
<dbReference type="SUPFAM" id="SSF52540">
    <property type="entry name" value="P-loop containing nucleoside triphosphate hydrolases"/>
    <property type="match status" value="1"/>
</dbReference>
<dbReference type="InterPro" id="IPR056884">
    <property type="entry name" value="NPHP3-like_N"/>
</dbReference>
<dbReference type="InterPro" id="IPR027417">
    <property type="entry name" value="P-loop_NTPase"/>
</dbReference>
<evidence type="ECO:0000313" key="4">
    <source>
        <dbReference type="EMBL" id="KID84992.1"/>
    </source>
</evidence>
<proteinExistence type="predicted"/>
<evidence type="ECO:0000256" key="1">
    <source>
        <dbReference type="ARBA" id="ARBA00022737"/>
    </source>
</evidence>
<dbReference type="OrthoDB" id="10353186at2759"/>
<dbReference type="Gene3D" id="3.40.50.300">
    <property type="entry name" value="P-loop containing nucleotide triphosphate hydrolases"/>
    <property type="match status" value="1"/>
</dbReference>
<dbReference type="HOGENOM" id="CLU_002341_6_1_1"/>
<gene>
    <name evidence="4" type="ORF">MGU_07785</name>
</gene>
<feature type="domain" description="Nephrocystin 3-like N-terminal" evidence="2">
    <location>
        <begin position="278"/>
        <end position="443"/>
    </location>
</feature>
<dbReference type="PANTHER" id="PTHR10039">
    <property type="entry name" value="AMELOGENIN"/>
    <property type="match status" value="1"/>
</dbReference>
<evidence type="ECO:0000259" key="2">
    <source>
        <dbReference type="Pfam" id="PF24883"/>
    </source>
</evidence>
<accession>A0A0B4GZ41</accession>
<protein>
    <submittedName>
        <fullName evidence="4">NACHT nucleoside triphosphatase</fullName>
    </submittedName>
</protein>
<feature type="domain" description="DUF7791" evidence="3">
    <location>
        <begin position="554"/>
        <end position="687"/>
    </location>
</feature>
<organism evidence="4 5">
    <name type="scientific">Metarhizium guizhouense (strain ARSEF 977)</name>
    <dbReference type="NCBI Taxonomy" id="1276136"/>
    <lineage>
        <taxon>Eukaryota</taxon>
        <taxon>Fungi</taxon>
        <taxon>Dikarya</taxon>
        <taxon>Ascomycota</taxon>
        <taxon>Pezizomycotina</taxon>
        <taxon>Sordariomycetes</taxon>
        <taxon>Hypocreomycetidae</taxon>
        <taxon>Hypocreales</taxon>
        <taxon>Clavicipitaceae</taxon>
        <taxon>Metarhizium</taxon>
    </lineage>
</organism>
<comment type="caution">
    <text evidence="4">The sequence shown here is derived from an EMBL/GenBank/DDBJ whole genome shotgun (WGS) entry which is preliminary data.</text>
</comment>
<name>A0A0B4GZ41_METGA</name>
<reference evidence="4 5" key="1">
    <citation type="journal article" date="2014" name="Proc. Natl. Acad. Sci. U.S.A.">
        <title>Trajectory and genomic determinants of fungal-pathogen speciation and host adaptation.</title>
        <authorList>
            <person name="Hu X."/>
            <person name="Xiao G."/>
            <person name="Zheng P."/>
            <person name="Shang Y."/>
            <person name="Su Y."/>
            <person name="Zhang X."/>
            <person name="Liu X."/>
            <person name="Zhan S."/>
            <person name="St Leger R.J."/>
            <person name="Wang C."/>
        </authorList>
    </citation>
    <scope>NUCLEOTIDE SEQUENCE [LARGE SCALE GENOMIC DNA]</scope>
    <source>
        <strain evidence="4 5">ARSEF 977</strain>
    </source>
</reference>
<dbReference type="EMBL" id="AZNH01000035">
    <property type="protein sequence ID" value="KID84992.1"/>
    <property type="molecule type" value="Genomic_DNA"/>
</dbReference>
<sequence>MEPLTALSTASNALQLFDISWKLVSSARDIYNSRDGRTLSNKALEAIADNVTKLSASVAADGHLPPELHGLNRLSEEVASELCTLLSKVKAKGPHSTWQSFAAAVKETWSRGRISEFADRIQQLQTQTIGTIQFFVMNKQSDVYSEILSLQQATRDLGAKFQVALDRMRQDVLGQLSRIREASVQEQIQSVLKDLGQLTLEHPIGLDTVSAKLDALADSVTQLQRHMKVTRSYQSVFRAVRFERLKFRHDRISVAHAETFGWVFEDEAAGVHGPLSLHFRKWLRARDGIFWIRGKAGSGKSTLMKFLCGDERTYDNLAAWATGPQRLVVAKYFFWSAGTPLQRSQEGLFRSLIYDILCQRPDRIPMVQKRLIQRQEEIQDCEEIWTWDFTWETLKELISENSPDKICFFIDGLDEYDGDSENLLQTIKLFVSCQRVKVCVSSRPWSEFVHEFGDDDTRLLRVEDLTAQDIRKYADETLSSSSRFKRLSAKDNSIPLLLDEIVNKSSGVFLWVRLVVHSLLQGLKYADSNQFLWKRLRSFPPDLDDFFVQMIRGIPPIYQAKAAITFKTAMVSSSSLPAMVYYFINRVEEDEDFALSCPWEVMPAEEIASTIQDTALRLDGWTKGLLEVVHYEAKPNFALSKVEFLHRTVRDFVQESDHVRQLFGRVQTRQLDVSGLICHGSLAFLKHHPRQGSSHIDYDFVMNIFYHAALVADDDWRVKRIHPVLDQVGLCMMERGRTWKRTPTVCTVCEYAAEYGLKAYISEILDDLDPETAKFERFTPTIKSFYTDLLRRCLQTERTSTEHERPWPSISKTVVYLIDKGADPNNQRIGREHVANTTWNAFLHDFEDRLRHGDQVIFDICCALVSAGAPLDAPFGNSEFLREAKRLFSEGQITELLNAARRTRK</sequence>
<evidence type="ECO:0000313" key="5">
    <source>
        <dbReference type="Proteomes" id="UP000031192"/>
    </source>
</evidence>
<dbReference type="PANTHER" id="PTHR10039:SF5">
    <property type="entry name" value="NACHT DOMAIN-CONTAINING PROTEIN"/>
    <property type="match status" value="1"/>
</dbReference>
<dbReference type="Pfam" id="PF24883">
    <property type="entry name" value="NPHP3_N"/>
    <property type="match status" value="1"/>
</dbReference>
<dbReference type="Pfam" id="PF25053">
    <property type="entry name" value="DUF7791"/>
    <property type="match status" value="1"/>
</dbReference>